<dbReference type="SUPFAM" id="SSF46785">
    <property type="entry name" value="Winged helix' DNA-binding domain"/>
    <property type="match status" value="1"/>
</dbReference>
<reference evidence="6 7" key="1">
    <citation type="submission" date="2020-08" db="EMBL/GenBank/DDBJ databases">
        <title>Genomic Encyclopedia of Type Strains, Phase IV (KMG-IV): sequencing the most valuable type-strain genomes for metagenomic binning, comparative biology and taxonomic classification.</title>
        <authorList>
            <person name="Goeker M."/>
        </authorList>
    </citation>
    <scope>NUCLEOTIDE SEQUENCE [LARGE SCALE GENOMIC DNA]</scope>
    <source>
        <strain evidence="6 7">DSM 25966</strain>
    </source>
</reference>
<keyword evidence="2" id="KW-0805">Transcription regulation</keyword>
<dbReference type="Pfam" id="PF00126">
    <property type="entry name" value="HTH_1"/>
    <property type="match status" value="1"/>
</dbReference>
<dbReference type="SUPFAM" id="SSF53850">
    <property type="entry name" value="Periplasmic binding protein-like II"/>
    <property type="match status" value="1"/>
</dbReference>
<sequence>MEGTHPRSALSATSLARLFHTPSLLYFVSVAETLSMRETARRLNVASSAVARQIGHLEDSLGMLLFSRESKRLRLTPAGEVLLRHARDLVRPLESAVSELDLLAGLRSGTVRIATVESVGLTILPRLIAEFGVRYPRLQVESRIAASGDVIDLLANAAVDIGFTFVTRPLRDIDVAVRRDLPIGVVMRPDHPLAALAEPHFADCFQHACAMPARSLSIRQVIEPYLARLPEPPHALVESNSVRMLFELARSGRYAAFLTPLGIEREIGSGEVIFRPIADRALPLNRFAVIVRSGAGLRFAPAAFFDHVRTYFDGAGTLSEFAANGG</sequence>
<dbReference type="GO" id="GO:0003700">
    <property type="term" value="F:DNA-binding transcription factor activity"/>
    <property type="evidence" value="ECO:0007669"/>
    <property type="project" value="InterPro"/>
</dbReference>
<evidence type="ECO:0000256" key="2">
    <source>
        <dbReference type="ARBA" id="ARBA00023015"/>
    </source>
</evidence>
<dbReference type="InterPro" id="IPR050950">
    <property type="entry name" value="HTH-type_LysR_regulators"/>
</dbReference>
<dbReference type="GO" id="GO:0003677">
    <property type="term" value="F:DNA binding"/>
    <property type="evidence" value="ECO:0007669"/>
    <property type="project" value="UniProtKB-KW"/>
</dbReference>
<dbReference type="PANTHER" id="PTHR30419">
    <property type="entry name" value="HTH-TYPE TRANSCRIPTIONAL REGULATOR YBHD"/>
    <property type="match status" value="1"/>
</dbReference>
<accession>A0A840AKI7</accession>
<name>A0A840AKI7_9HYPH</name>
<dbReference type="GO" id="GO:0005829">
    <property type="term" value="C:cytosol"/>
    <property type="evidence" value="ECO:0007669"/>
    <property type="project" value="TreeGrafter"/>
</dbReference>
<evidence type="ECO:0000259" key="5">
    <source>
        <dbReference type="PROSITE" id="PS50931"/>
    </source>
</evidence>
<keyword evidence="3 6" id="KW-0238">DNA-binding</keyword>
<evidence type="ECO:0000313" key="6">
    <source>
        <dbReference type="EMBL" id="MBB3929557.1"/>
    </source>
</evidence>
<dbReference type="FunFam" id="1.10.10.10:FF:000001">
    <property type="entry name" value="LysR family transcriptional regulator"/>
    <property type="match status" value="1"/>
</dbReference>
<dbReference type="InterPro" id="IPR000847">
    <property type="entry name" value="LysR_HTH_N"/>
</dbReference>
<dbReference type="EMBL" id="JACIDS010000001">
    <property type="protein sequence ID" value="MBB3929557.1"/>
    <property type="molecule type" value="Genomic_DNA"/>
</dbReference>
<gene>
    <name evidence="6" type="ORF">GGR25_000576</name>
</gene>
<dbReference type="InterPro" id="IPR005119">
    <property type="entry name" value="LysR_subst-bd"/>
</dbReference>
<feature type="domain" description="HTH lysR-type" evidence="5">
    <location>
        <begin position="24"/>
        <end position="76"/>
    </location>
</feature>
<evidence type="ECO:0000313" key="7">
    <source>
        <dbReference type="Proteomes" id="UP000553963"/>
    </source>
</evidence>
<comment type="similarity">
    <text evidence="1">Belongs to the LysR transcriptional regulatory family.</text>
</comment>
<proteinExistence type="inferred from homology"/>
<evidence type="ECO:0000256" key="3">
    <source>
        <dbReference type="ARBA" id="ARBA00023125"/>
    </source>
</evidence>
<dbReference type="InterPro" id="IPR036388">
    <property type="entry name" value="WH-like_DNA-bd_sf"/>
</dbReference>
<dbReference type="Proteomes" id="UP000553963">
    <property type="component" value="Unassembled WGS sequence"/>
</dbReference>
<dbReference type="Gene3D" id="3.40.190.290">
    <property type="match status" value="1"/>
</dbReference>
<dbReference type="Gene3D" id="1.10.10.10">
    <property type="entry name" value="Winged helix-like DNA-binding domain superfamily/Winged helix DNA-binding domain"/>
    <property type="match status" value="1"/>
</dbReference>
<dbReference type="Pfam" id="PF03466">
    <property type="entry name" value="LysR_substrate"/>
    <property type="match status" value="1"/>
</dbReference>
<dbReference type="AlphaFoldDB" id="A0A840AKI7"/>
<evidence type="ECO:0000256" key="4">
    <source>
        <dbReference type="ARBA" id="ARBA00023163"/>
    </source>
</evidence>
<keyword evidence="7" id="KW-1185">Reference proteome</keyword>
<comment type="caution">
    <text evidence="6">The sequence shown here is derived from an EMBL/GenBank/DDBJ whole genome shotgun (WGS) entry which is preliminary data.</text>
</comment>
<keyword evidence="4" id="KW-0804">Transcription</keyword>
<dbReference type="PROSITE" id="PS50931">
    <property type="entry name" value="HTH_LYSR"/>
    <property type="match status" value="1"/>
</dbReference>
<evidence type="ECO:0000256" key="1">
    <source>
        <dbReference type="ARBA" id="ARBA00009437"/>
    </source>
</evidence>
<protein>
    <submittedName>
        <fullName evidence="6">DNA-binding transcriptional LysR family regulator</fullName>
    </submittedName>
</protein>
<dbReference type="InterPro" id="IPR036390">
    <property type="entry name" value="WH_DNA-bd_sf"/>
</dbReference>
<dbReference type="RefSeq" id="WP_183397202.1">
    <property type="nucleotide sequence ID" value="NZ_JACIDS010000001.1"/>
</dbReference>
<organism evidence="6 7">
    <name type="scientific">Kaistia hirudinis</name>
    <dbReference type="NCBI Taxonomy" id="1293440"/>
    <lineage>
        <taxon>Bacteria</taxon>
        <taxon>Pseudomonadati</taxon>
        <taxon>Pseudomonadota</taxon>
        <taxon>Alphaproteobacteria</taxon>
        <taxon>Hyphomicrobiales</taxon>
        <taxon>Kaistiaceae</taxon>
        <taxon>Kaistia</taxon>
    </lineage>
</organism>